<dbReference type="Proteomes" id="UP000002297">
    <property type="component" value="Chromosome"/>
</dbReference>
<organism evidence="2 3">
    <name type="scientific">Croceibacter atlanticus (strain ATCC BAA-628 / JCM 21780 / CIP 108009 / IAM 15332 / KCTC 12090 / HTCC2559)</name>
    <dbReference type="NCBI Taxonomy" id="216432"/>
    <lineage>
        <taxon>Bacteria</taxon>
        <taxon>Pseudomonadati</taxon>
        <taxon>Bacteroidota</taxon>
        <taxon>Flavobacteriia</taxon>
        <taxon>Flavobacteriales</taxon>
        <taxon>Flavobacteriaceae</taxon>
        <taxon>Croceibacter</taxon>
    </lineage>
</organism>
<dbReference type="HOGENOM" id="CLU_189847_0_0_10"/>
<name>A3UBA8_CROAH</name>
<dbReference type="GeneID" id="89453309"/>
<feature type="transmembrane region" description="Helical" evidence="1">
    <location>
        <begin position="55"/>
        <end position="74"/>
    </location>
</feature>
<evidence type="ECO:0000313" key="2">
    <source>
        <dbReference type="EMBL" id="EAP85909.1"/>
    </source>
</evidence>
<keyword evidence="3" id="KW-1185">Reference proteome</keyword>
<reference evidence="2 3" key="1">
    <citation type="journal article" date="2010" name="J. Bacteriol.">
        <title>The complete genome sequence of Croceibacter atlanticus HTCC2559T.</title>
        <authorList>
            <person name="Oh H.M."/>
            <person name="Kang I."/>
            <person name="Ferriera S."/>
            <person name="Giovannoni S.J."/>
            <person name="Cho J.C."/>
        </authorList>
    </citation>
    <scope>NUCLEOTIDE SEQUENCE [LARGE SCALE GENOMIC DNA]</scope>
    <source>
        <strain evidence="3">ATCC BAA-628 / HTCC2559 / KCTC 12090</strain>
    </source>
</reference>
<keyword evidence="1" id="KW-0472">Membrane</keyword>
<protein>
    <submittedName>
        <fullName evidence="2">Uncharacterized protein</fullName>
    </submittedName>
</protein>
<sequence length="83" mass="9464">MSTFKKIITLKSYWKSVLGLSVAFIVVYNLIMAAFDGFSFTALITKATEEPLRFLIANVLSGLLYGMIIAYFQFSKKLKEQQR</sequence>
<feature type="transmembrane region" description="Helical" evidence="1">
    <location>
        <begin position="12"/>
        <end position="35"/>
    </location>
</feature>
<gene>
    <name evidence="2" type="ordered locus">CA2559_07751</name>
</gene>
<dbReference type="OrthoDB" id="1450420at2"/>
<dbReference type="EMBL" id="CP002046">
    <property type="protein sequence ID" value="EAP85909.1"/>
    <property type="molecule type" value="Genomic_DNA"/>
</dbReference>
<keyword evidence="1" id="KW-1133">Transmembrane helix</keyword>
<dbReference type="STRING" id="216432.CA2559_07751"/>
<evidence type="ECO:0000313" key="3">
    <source>
        <dbReference type="Proteomes" id="UP000002297"/>
    </source>
</evidence>
<proteinExistence type="predicted"/>
<dbReference type="RefSeq" id="WP_013187295.1">
    <property type="nucleotide sequence ID" value="NC_014230.1"/>
</dbReference>
<evidence type="ECO:0000256" key="1">
    <source>
        <dbReference type="SAM" id="Phobius"/>
    </source>
</evidence>
<dbReference type="KEGG" id="cat:CA2559_07751"/>
<dbReference type="AlphaFoldDB" id="A3UBA8"/>
<accession>A3UBA8</accession>
<keyword evidence="1" id="KW-0812">Transmembrane</keyword>